<name>A0ABP0JSB1_9DINO</name>
<evidence type="ECO:0000313" key="2">
    <source>
        <dbReference type="Proteomes" id="UP001642484"/>
    </source>
</evidence>
<evidence type="ECO:0000313" key="1">
    <source>
        <dbReference type="EMBL" id="CAK9017340.1"/>
    </source>
</evidence>
<reference evidence="1 2" key="1">
    <citation type="submission" date="2024-02" db="EMBL/GenBank/DDBJ databases">
        <authorList>
            <person name="Chen Y."/>
            <person name="Shah S."/>
            <person name="Dougan E. K."/>
            <person name="Thang M."/>
            <person name="Chan C."/>
        </authorList>
    </citation>
    <scope>NUCLEOTIDE SEQUENCE [LARGE SCALE GENOMIC DNA]</scope>
</reference>
<proteinExistence type="predicted"/>
<comment type="caution">
    <text evidence="1">The sequence shown here is derived from an EMBL/GenBank/DDBJ whole genome shotgun (WGS) entry which is preliminary data.</text>
</comment>
<keyword evidence="2" id="KW-1185">Reference proteome</keyword>
<organism evidence="1 2">
    <name type="scientific">Durusdinium trenchii</name>
    <dbReference type="NCBI Taxonomy" id="1381693"/>
    <lineage>
        <taxon>Eukaryota</taxon>
        <taxon>Sar</taxon>
        <taxon>Alveolata</taxon>
        <taxon>Dinophyceae</taxon>
        <taxon>Suessiales</taxon>
        <taxon>Symbiodiniaceae</taxon>
        <taxon>Durusdinium</taxon>
    </lineage>
</organism>
<accession>A0ABP0JSB1</accession>
<sequence length="164" mass="18422">MTNSEQLRLGGILAKVCKRPEDVDVGSLVCDAVKSESRNHWRADGLCPTLVCNSKPYLFCQDRLLESRRLMALHGFDPFDIDLDNSLRFFRKLSGNAMSIPVIGACLLSVARLSVFSLPWGIAVPRTQMMMQTMAQRLRRILKMNLCASVVKKNLKLGHEFGPQ</sequence>
<gene>
    <name evidence="1" type="ORF">CCMP2556_LOCUS12847</name>
</gene>
<dbReference type="EMBL" id="CAXAMN010006347">
    <property type="protein sequence ID" value="CAK9017340.1"/>
    <property type="molecule type" value="Genomic_DNA"/>
</dbReference>
<dbReference type="Proteomes" id="UP001642484">
    <property type="component" value="Unassembled WGS sequence"/>
</dbReference>
<protein>
    <submittedName>
        <fullName evidence="1">Uncharacterized protein</fullName>
    </submittedName>
</protein>